<keyword evidence="3" id="KW-0342">GTP-binding</keyword>
<keyword evidence="2" id="KW-0547">Nucleotide-binding</keyword>
<protein>
    <recommendedName>
        <fullName evidence="4">AIG1-type G domain-containing protein</fullName>
    </recommendedName>
</protein>
<feature type="domain" description="AIG1-type G" evidence="4">
    <location>
        <begin position="3"/>
        <end position="193"/>
    </location>
</feature>
<sequence length="193" mass="21755">MPHNGLTLLFLGQTGAGKSETGNTILGRRAFRAHSGITTYDEVRIESFEYNGLQLKLVDGPGFDMDRVLFQRFISNIGATLGHGVDVFIVVLKYGNRFNKENADCVMLLKKNFGSDFYRNFCVVLFTNGDKYEDDHEECYEKSELFGEYCSKLSGGDKKLVDECAGAVLFNNKTKDVNVKERQMESLLYLIAK</sequence>
<organism evidence="5 6">
    <name type="scientific">Lymnaea stagnalis</name>
    <name type="common">Great pond snail</name>
    <name type="synonym">Helix stagnalis</name>
    <dbReference type="NCBI Taxonomy" id="6523"/>
    <lineage>
        <taxon>Eukaryota</taxon>
        <taxon>Metazoa</taxon>
        <taxon>Spiralia</taxon>
        <taxon>Lophotrochozoa</taxon>
        <taxon>Mollusca</taxon>
        <taxon>Gastropoda</taxon>
        <taxon>Heterobranchia</taxon>
        <taxon>Euthyneura</taxon>
        <taxon>Panpulmonata</taxon>
        <taxon>Hygrophila</taxon>
        <taxon>Lymnaeoidea</taxon>
        <taxon>Lymnaeidae</taxon>
        <taxon>Lymnaea</taxon>
    </lineage>
</organism>
<dbReference type="EMBL" id="CAXITT010000540">
    <property type="protein sequence ID" value="CAL1543317.1"/>
    <property type="molecule type" value="Genomic_DNA"/>
</dbReference>
<comment type="caution">
    <text evidence="5">The sequence shown here is derived from an EMBL/GenBank/DDBJ whole genome shotgun (WGS) entry which is preliminary data.</text>
</comment>
<dbReference type="PROSITE" id="PS51720">
    <property type="entry name" value="G_AIG1"/>
    <property type="match status" value="1"/>
</dbReference>
<reference evidence="5 6" key="1">
    <citation type="submission" date="2024-04" db="EMBL/GenBank/DDBJ databases">
        <authorList>
            <consortium name="Genoscope - CEA"/>
            <person name="William W."/>
        </authorList>
    </citation>
    <scope>NUCLEOTIDE SEQUENCE [LARGE SCALE GENOMIC DNA]</scope>
</reference>
<evidence type="ECO:0000313" key="5">
    <source>
        <dbReference type="EMBL" id="CAL1543317.1"/>
    </source>
</evidence>
<dbReference type="PANTHER" id="PTHR10903:SF184">
    <property type="entry name" value="GTP-BINDING PROTEIN A"/>
    <property type="match status" value="1"/>
</dbReference>
<dbReference type="SUPFAM" id="SSF52540">
    <property type="entry name" value="P-loop containing nucleoside triphosphate hydrolases"/>
    <property type="match status" value="1"/>
</dbReference>
<keyword evidence="6" id="KW-1185">Reference proteome</keyword>
<evidence type="ECO:0000256" key="3">
    <source>
        <dbReference type="ARBA" id="ARBA00023134"/>
    </source>
</evidence>
<dbReference type="Pfam" id="PF04548">
    <property type="entry name" value="AIG1"/>
    <property type="match status" value="1"/>
</dbReference>
<dbReference type="InterPro" id="IPR027417">
    <property type="entry name" value="P-loop_NTPase"/>
</dbReference>
<dbReference type="InterPro" id="IPR045058">
    <property type="entry name" value="GIMA/IAN/Toc"/>
</dbReference>
<gene>
    <name evidence="5" type="ORF">GSLYS_00016851001</name>
</gene>
<proteinExistence type="inferred from homology"/>
<name>A0AAV2IEL2_LYMST</name>
<accession>A0AAV2IEL2</accession>
<evidence type="ECO:0000313" key="6">
    <source>
        <dbReference type="Proteomes" id="UP001497497"/>
    </source>
</evidence>
<feature type="non-terminal residue" evidence="5">
    <location>
        <position position="193"/>
    </location>
</feature>
<evidence type="ECO:0000256" key="1">
    <source>
        <dbReference type="ARBA" id="ARBA00008535"/>
    </source>
</evidence>
<dbReference type="AlphaFoldDB" id="A0AAV2IEL2"/>
<dbReference type="PANTHER" id="PTHR10903">
    <property type="entry name" value="GTPASE, IMAP FAMILY MEMBER-RELATED"/>
    <property type="match status" value="1"/>
</dbReference>
<evidence type="ECO:0000259" key="4">
    <source>
        <dbReference type="PROSITE" id="PS51720"/>
    </source>
</evidence>
<dbReference type="GO" id="GO:0005525">
    <property type="term" value="F:GTP binding"/>
    <property type="evidence" value="ECO:0007669"/>
    <property type="project" value="UniProtKB-KW"/>
</dbReference>
<dbReference type="Proteomes" id="UP001497497">
    <property type="component" value="Unassembled WGS sequence"/>
</dbReference>
<evidence type="ECO:0000256" key="2">
    <source>
        <dbReference type="ARBA" id="ARBA00022741"/>
    </source>
</evidence>
<comment type="similarity">
    <text evidence="1">Belongs to the TRAFAC class TrmE-Era-EngA-EngB-Septin-like GTPase superfamily. AIG1/Toc34/Toc159-like paraseptin GTPase family. IAN subfamily.</text>
</comment>
<dbReference type="InterPro" id="IPR006703">
    <property type="entry name" value="G_AIG1"/>
</dbReference>
<dbReference type="Gene3D" id="3.40.50.300">
    <property type="entry name" value="P-loop containing nucleotide triphosphate hydrolases"/>
    <property type="match status" value="1"/>
</dbReference>